<dbReference type="EMBL" id="CAJPWZ010003276">
    <property type="protein sequence ID" value="CAG2255584.1"/>
    <property type="molecule type" value="Genomic_DNA"/>
</dbReference>
<name>A0A8S3VE76_MYTED</name>
<dbReference type="AlphaFoldDB" id="A0A8S3VE76"/>
<feature type="region of interest" description="Disordered" evidence="1">
    <location>
        <begin position="59"/>
        <end position="83"/>
    </location>
</feature>
<accession>A0A8S3VE76</accession>
<evidence type="ECO:0000313" key="3">
    <source>
        <dbReference type="Proteomes" id="UP000683360"/>
    </source>
</evidence>
<evidence type="ECO:0000313" key="2">
    <source>
        <dbReference type="EMBL" id="CAG2255584.1"/>
    </source>
</evidence>
<gene>
    <name evidence="2" type="ORF">MEDL_66985</name>
</gene>
<comment type="caution">
    <text evidence="2">The sequence shown here is derived from an EMBL/GenBank/DDBJ whole genome shotgun (WGS) entry which is preliminary data.</text>
</comment>
<proteinExistence type="predicted"/>
<keyword evidence="3" id="KW-1185">Reference proteome</keyword>
<dbReference type="PANTHER" id="PTHR10773">
    <property type="entry name" value="DNA-DIRECTED RNA POLYMERASES I, II, AND III SUBUNIT RPABC2"/>
    <property type="match status" value="1"/>
</dbReference>
<reference evidence="2" key="1">
    <citation type="submission" date="2021-03" db="EMBL/GenBank/DDBJ databases">
        <authorList>
            <person name="Bekaert M."/>
        </authorList>
    </citation>
    <scope>NUCLEOTIDE SEQUENCE</scope>
</reference>
<evidence type="ECO:0000256" key="1">
    <source>
        <dbReference type="SAM" id="MobiDB-lite"/>
    </source>
</evidence>
<feature type="compositionally biased region" description="Basic and acidic residues" evidence="1">
    <location>
        <begin position="60"/>
        <end position="83"/>
    </location>
</feature>
<sequence length="174" mass="20575">MIYLYEDLGTKTGKKPCKIHIFRDIFCTAYNLVFHRPKKDQFYLYRILQRGELDDDDEEQCVRHQSNKESSRNQRSKDKQRAKTDNCFAAPTFDLEAVLHTPCSMVGDLYYKRCLSTYNFCFYSHGDGKGTCYLWDEVNGERGSNEWIMHPNAYKFGCRKEHSFEGNNILLRHL</sequence>
<dbReference type="PANTHER" id="PTHR10773:SF19">
    <property type="match status" value="1"/>
</dbReference>
<organism evidence="2 3">
    <name type="scientific">Mytilus edulis</name>
    <name type="common">Blue mussel</name>
    <dbReference type="NCBI Taxonomy" id="6550"/>
    <lineage>
        <taxon>Eukaryota</taxon>
        <taxon>Metazoa</taxon>
        <taxon>Spiralia</taxon>
        <taxon>Lophotrochozoa</taxon>
        <taxon>Mollusca</taxon>
        <taxon>Bivalvia</taxon>
        <taxon>Autobranchia</taxon>
        <taxon>Pteriomorphia</taxon>
        <taxon>Mytilida</taxon>
        <taxon>Mytiloidea</taxon>
        <taxon>Mytilidae</taxon>
        <taxon>Mytilinae</taxon>
        <taxon>Mytilus</taxon>
    </lineage>
</organism>
<dbReference type="Proteomes" id="UP000683360">
    <property type="component" value="Unassembled WGS sequence"/>
</dbReference>
<dbReference type="OrthoDB" id="6776127at2759"/>
<protein>
    <submittedName>
        <fullName evidence="2">Uncharacterized protein</fullName>
    </submittedName>
</protein>